<evidence type="ECO:0000256" key="1">
    <source>
        <dbReference type="SAM" id="Coils"/>
    </source>
</evidence>
<feature type="non-terminal residue" evidence="2">
    <location>
        <position position="419"/>
    </location>
</feature>
<name>A0AAV6TJD4_9ARAC</name>
<proteinExistence type="predicted"/>
<gene>
    <name evidence="2" type="ORF">JTE90_012950</name>
</gene>
<comment type="caution">
    <text evidence="2">The sequence shown here is derived from an EMBL/GenBank/DDBJ whole genome shotgun (WGS) entry which is preliminary data.</text>
</comment>
<protein>
    <submittedName>
        <fullName evidence="2">Uncharacterized protein</fullName>
    </submittedName>
</protein>
<dbReference type="Proteomes" id="UP000827092">
    <property type="component" value="Unassembled WGS sequence"/>
</dbReference>
<dbReference type="EMBL" id="JAFNEN010003346">
    <property type="protein sequence ID" value="KAG8171954.1"/>
    <property type="molecule type" value="Genomic_DNA"/>
</dbReference>
<dbReference type="AlphaFoldDB" id="A0AAV6TJD4"/>
<keyword evidence="1" id="KW-0175">Coiled coil</keyword>
<keyword evidence="3" id="KW-1185">Reference proteome</keyword>
<organism evidence="2 3">
    <name type="scientific">Oedothorax gibbosus</name>
    <dbReference type="NCBI Taxonomy" id="931172"/>
    <lineage>
        <taxon>Eukaryota</taxon>
        <taxon>Metazoa</taxon>
        <taxon>Ecdysozoa</taxon>
        <taxon>Arthropoda</taxon>
        <taxon>Chelicerata</taxon>
        <taxon>Arachnida</taxon>
        <taxon>Araneae</taxon>
        <taxon>Araneomorphae</taxon>
        <taxon>Entelegynae</taxon>
        <taxon>Araneoidea</taxon>
        <taxon>Linyphiidae</taxon>
        <taxon>Erigoninae</taxon>
        <taxon>Oedothorax</taxon>
    </lineage>
</organism>
<sequence>MASQRGKETPKTLLGIKNSSDYKKFNKVDSPKSCDILESWVVTLASEPELASFRDNVNALTVWLSEVRDLRLGYGMQNLMAGLFLDPILDGLKNFHRNTIFLKEEILRLTAENTKLKAENDLNTSQEERQELRLLTSENATLVSQSQELLSRVQFLEAKESALMDLKSDLDQKLSDAVAPVVKIINNKIDDLNNLTEVTFGKIREQETKVLNQYKTYLDEIKIGRRQEQELVKVIQAREDEVLRAAEKLLTTEVPEPAWLAAFLDKASSLGERVTSPPLGPPAAVPTVTSKVDVGASSGGLELVLLQDKGRSDFPGLSSGGLAAWRVCCAWCLGLRGRPWGKKPFHHRGTPTIKGPLYLILPQKYCHKIKYETTRTLGRRFSTHHVPRCILQRGEETTRVEKDDKRVELATRTAFNSHP</sequence>
<evidence type="ECO:0000313" key="2">
    <source>
        <dbReference type="EMBL" id="KAG8171954.1"/>
    </source>
</evidence>
<reference evidence="2 3" key="1">
    <citation type="journal article" date="2022" name="Nat. Ecol. Evol.">
        <title>A masculinizing supergene underlies an exaggerated male reproductive morph in a spider.</title>
        <authorList>
            <person name="Hendrickx F."/>
            <person name="De Corte Z."/>
            <person name="Sonet G."/>
            <person name="Van Belleghem S.M."/>
            <person name="Kostlbacher S."/>
            <person name="Vangestel C."/>
        </authorList>
    </citation>
    <scope>NUCLEOTIDE SEQUENCE [LARGE SCALE GENOMIC DNA]</scope>
    <source>
        <strain evidence="2">W744_W776</strain>
    </source>
</reference>
<accession>A0AAV6TJD4</accession>
<evidence type="ECO:0000313" key="3">
    <source>
        <dbReference type="Proteomes" id="UP000827092"/>
    </source>
</evidence>
<feature type="coiled-coil region" evidence="1">
    <location>
        <begin position="108"/>
        <end position="176"/>
    </location>
</feature>